<name>A0ABW1L5X9_9BACL</name>
<feature type="transmembrane region" description="Helical" evidence="6">
    <location>
        <begin position="141"/>
        <end position="160"/>
    </location>
</feature>
<proteinExistence type="inferred from homology"/>
<evidence type="ECO:0000313" key="8">
    <source>
        <dbReference type="Proteomes" id="UP001596170"/>
    </source>
</evidence>
<evidence type="ECO:0000256" key="5">
    <source>
        <dbReference type="ARBA" id="ARBA00023136"/>
    </source>
</evidence>
<evidence type="ECO:0000256" key="6">
    <source>
        <dbReference type="SAM" id="Phobius"/>
    </source>
</evidence>
<protein>
    <submittedName>
        <fullName evidence="7">Hemolysin III family protein</fullName>
    </submittedName>
</protein>
<keyword evidence="3 6" id="KW-0812">Transmembrane</keyword>
<evidence type="ECO:0000256" key="2">
    <source>
        <dbReference type="ARBA" id="ARBA00008488"/>
    </source>
</evidence>
<keyword evidence="8" id="KW-1185">Reference proteome</keyword>
<dbReference type="InterPro" id="IPR005744">
    <property type="entry name" value="Hy-lIII"/>
</dbReference>
<dbReference type="RefSeq" id="WP_377732809.1">
    <property type="nucleotide sequence ID" value="NZ_JBHSRI010000003.1"/>
</dbReference>
<feature type="transmembrane region" description="Helical" evidence="6">
    <location>
        <begin position="55"/>
        <end position="76"/>
    </location>
</feature>
<keyword evidence="5 6" id="KW-0472">Membrane</keyword>
<comment type="caution">
    <text evidence="7">The sequence shown here is derived from an EMBL/GenBank/DDBJ whole genome shotgun (WGS) entry which is preliminary data.</text>
</comment>
<organism evidence="7 8">
    <name type="scientific">Paenisporosarcina macmurdoensis</name>
    <dbReference type="NCBI Taxonomy" id="212659"/>
    <lineage>
        <taxon>Bacteria</taxon>
        <taxon>Bacillati</taxon>
        <taxon>Bacillota</taxon>
        <taxon>Bacilli</taxon>
        <taxon>Bacillales</taxon>
        <taxon>Caryophanaceae</taxon>
        <taxon>Paenisporosarcina</taxon>
    </lineage>
</organism>
<dbReference type="EMBL" id="JBHSRI010000003">
    <property type="protein sequence ID" value="MFC6038723.1"/>
    <property type="molecule type" value="Genomic_DNA"/>
</dbReference>
<dbReference type="Pfam" id="PF03006">
    <property type="entry name" value="HlyIII"/>
    <property type="match status" value="1"/>
</dbReference>
<reference evidence="8" key="1">
    <citation type="journal article" date="2019" name="Int. J. Syst. Evol. Microbiol.">
        <title>The Global Catalogue of Microorganisms (GCM) 10K type strain sequencing project: providing services to taxonomists for standard genome sequencing and annotation.</title>
        <authorList>
            <consortium name="The Broad Institute Genomics Platform"/>
            <consortium name="The Broad Institute Genome Sequencing Center for Infectious Disease"/>
            <person name="Wu L."/>
            <person name="Ma J."/>
        </authorList>
    </citation>
    <scope>NUCLEOTIDE SEQUENCE [LARGE SCALE GENOMIC DNA]</scope>
    <source>
        <strain evidence="8">CCUG 54527</strain>
    </source>
</reference>
<keyword evidence="4 6" id="KW-1133">Transmembrane helix</keyword>
<feature type="transmembrane region" description="Helical" evidence="6">
    <location>
        <begin position="96"/>
        <end position="129"/>
    </location>
</feature>
<sequence>MNVMEVVTIKKIDKDFSRGEELANSITHGLGVILSIAALVLLIVFASMKGDGWDIVIFIIYGVTMTFLYMSSTLLHSFPNGRAKDFFEFLDHSAIYFYIAGSYTPILLLVIQGALGWVLFGIIWFLAIAGTVFKAFFVKRFIVLSTVLYVVMGWIIIFAWNPLIENLSKEALILLVCSGLLYTLGSVFYVWRGFKYHHAVWHLFVVAGSVAFFFFVLFYLVF</sequence>
<comment type="subcellular location">
    <subcellularLocation>
        <location evidence="1">Endomembrane system</location>
        <topology evidence="1">Multi-pass membrane protein</topology>
    </subcellularLocation>
</comment>
<dbReference type="Proteomes" id="UP001596170">
    <property type="component" value="Unassembled WGS sequence"/>
</dbReference>
<feature type="transmembrane region" description="Helical" evidence="6">
    <location>
        <begin position="203"/>
        <end position="221"/>
    </location>
</feature>
<dbReference type="PANTHER" id="PTHR20855">
    <property type="entry name" value="ADIPOR/PROGESTIN RECEPTOR-RELATED"/>
    <property type="match status" value="1"/>
</dbReference>
<accession>A0ABW1L5X9</accession>
<evidence type="ECO:0000256" key="1">
    <source>
        <dbReference type="ARBA" id="ARBA00004127"/>
    </source>
</evidence>
<evidence type="ECO:0000256" key="3">
    <source>
        <dbReference type="ARBA" id="ARBA00022692"/>
    </source>
</evidence>
<evidence type="ECO:0000313" key="7">
    <source>
        <dbReference type="EMBL" id="MFC6038723.1"/>
    </source>
</evidence>
<feature type="transmembrane region" description="Helical" evidence="6">
    <location>
        <begin position="172"/>
        <end position="191"/>
    </location>
</feature>
<comment type="similarity">
    <text evidence="2">Belongs to the UPF0073 (Hly-III) family.</text>
</comment>
<dbReference type="PANTHER" id="PTHR20855:SF129">
    <property type="entry name" value="HEMOLYSIN-3 HOMOLOG"/>
    <property type="match status" value="1"/>
</dbReference>
<gene>
    <name evidence="7" type="ORF">ACFPYN_04550</name>
</gene>
<evidence type="ECO:0000256" key="4">
    <source>
        <dbReference type="ARBA" id="ARBA00022989"/>
    </source>
</evidence>
<dbReference type="InterPro" id="IPR004254">
    <property type="entry name" value="AdipoR/HlyIII-related"/>
</dbReference>
<dbReference type="NCBIfam" id="TIGR01065">
    <property type="entry name" value="hlyIII"/>
    <property type="match status" value="1"/>
</dbReference>
<feature type="transmembrane region" description="Helical" evidence="6">
    <location>
        <begin position="26"/>
        <end position="48"/>
    </location>
</feature>